<protein>
    <submittedName>
        <fullName evidence="2">Uncharacterized protein</fullName>
    </submittedName>
</protein>
<name>A0A1I1BY09_9PSEU</name>
<evidence type="ECO:0000256" key="1">
    <source>
        <dbReference type="SAM" id="Coils"/>
    </source>
</evidence>
<evidence type="ECO:0000313" key="3">
    <source>
        <dbReference type="Proteomes" id="UP000243799"/>
    </source>
</evidence>
<evidence type="ECO:0000313" key="2">
    <source>
        <dbReference type="EMBL" id="SFB53350.1"/>
    </source>
</evidence>
<accession>A0A1I1BY09</accession>
<feature type="coiled-coil region" evidence="1">
    <location>
        <begin position="175"/>
        <end position="202"/>
    </location>
</feature>
<gene>
    <name evidence="2" type="ORF">SAMN05216266_11720</name>
</gene>
<dbReference type="AlphaFoldDB" id="A0A1I1BY09"/>
<dbReference type="EMBL" id="FOKG01000017">
    <property type="protein sequence ID" value="SFB53350.1"/>
    <property type="molecule type" value="Genomic_DNA"/>
</dbReference>
<reference evidence="3" key="1">
    <citation type="submission" date="2016-10" db="EMBL/GenBank/DDBJ databases">
        <authorList>
            <person name="Varghese N."/>
            <person name="Submissions S."/>
        </authorList>
    </citation>
    <scope>NUCLEOTIDE SEQUENCE [LARGE SCALE GENOMIC DNA]</scope>
    <source>
        <strain evidence="3">CGMCC 4.3568</strain>
    </source>
</reference>
<keyword evidence="3" id="KW-1185">Reference proteome</keyword>
<dbReference type="Proteomes" id="UP000243799">
    <property type="component" value="Unassembled WGS sequence"/>
</dbReference>
<dbReference type="STRING" id="490629.SAMN05216266_11720"/>
<keyword evidence="1" id="KW-0175">Coiled coil</keyword>
<organism evidence="2 3">
    <name type="scientific">Amycolatopsis marina</name>
    <dbReference type="NCBI Taxonomy" id="490629"/>
    <lineage>
        <taxon>Bacteria</taxon>
        <taxon>Bacillati</taxon>
        <taxon>Actinomycetota</taxon>
        <taxon>Actinomycetes</taxon>
        <taxon>Pseudonocardiales</taxon>
        <taxon>Pseudonocardiaceae</taxon>
        <taxon>Amycolatopsis</taxon>
    </lineage>
</organism>
<sequence length="290" mass="31374">MASIRYPPLGQIHVSFGDIHLTPGVANHRLVLSVQMTGTWLDPQDPESNAQVLLTGTVWTEQPSFRWVAGLEARVVTLRGYAAGEELVVSLADDQLIGLERARGQDDVALRLKLQATLLAAPSGVHPAGHEELPVRIPRTRWQELLDQAGAEVGVLVRVSSPLTDAALDLLPAASDEAAASLAQAAARLRQARAELRDQRSEHSVATCRRVLENISRLVSLPSAKSVAETPAARRTQEQRWAAIYWDVKSMVNAAHHDDSTTEGFTWSRPDADAILAATAGLLGRYTAGK</sequence>
<proteinExistence type="predicted"/>